<dbReference type="GO" id="GO:0004825">
    <property type="term" value="F:methionine-tRNA ligase activity"/>
    <property type="evidence" value="ECO:0007669"/>
    <property type="project" value="UniProtKB-EC"/>
</dbReference>
<keyword evidence="1 7" id="KW-0436">Ligase</keyword>
<dbReference type="Gene3D" id="2.20.28.20">
    <property type="entry name" value="Methionyl-tRNA synthetase, Zn-domain"/>
    <property type="match status" value="1"/>
</dbReference>
<keyword evidence="10" id="KW-1185">Reference proteome</keyword>
<geneLocation type="plasmid" evidence="9 10">
    <name>unnamed1</name>
</geneLocation>
<dbReference type="EMBL" id="CP061282">
    <property type="protein sequence ID" value="QNS09330.1"/>
    <property type="molecule type" value="Genomic_DNA"/>
</dbReference>
<evidence type="ECO:0000313" key="9">
    <source>
        <dbReference type="EMBL" id="QNS09330.1"/>
    </source>
</evidence>
<evidence type="ECO:0000256" key="3">
    <source>
        <dbReference type="ARBA" id="ARBA00022840"/>
    </source>
</evidence>
<keyword evidence="5 7" id="KW-0030">Aminoacyl-tRNA synthetase</keyword>
<accession>A0A7H1BKS5</accession>
<dbReference type="InterPro" id="IPR014729">
    <property type="entry name" value="Rossmann-like_a/b/a_fold"/>
</dbReference>
<dbReference type="PANTHER" id="PTHR45765:SF1">
    <property type="entry name" value="METHIONINE--TRNA LIGASE, CYTOPLASMIC"/>
    <property type="match status" value="1"/>
</dbReference>
<evidence type="ECO:0000259" key="8">
    <source>
        <dbReference type="Pfam" id="PF09334"/>
    </source>
</evidence>
<evidence type="ECO:0000256" key="1">
    <source>
        <dbReference type="ARBA" id="ARBA00022598"/>
    </source>
</evidence>
<dbReference type="PANTHER" id="PTHR45765">
    <property type="entry name" value="METHIONINE--TRNA LIGASE"/>
    <property type="match status" value="1"/>
</dbReference>
<organism evidence="9 10">
    <name type="scientific">Streptomyces xanthii</name>
    <dbReference type="NCBI Taxonomy" id="2768069"/>
    <lineage>
        <taxon>Bacteria</taxon>
        <taxon>Bacillati</taxon>
        <taxon>Actinomycetota</taxon>
        <taxon>Actinomycetes</taxon>
        <taxon>Kitasatosporales</taxon>
        <taxon>Streptomycetaceae</taxon>
        <taxon>Streptomyces</taxon>
    </lineage>
</organism>
<keyword evidence="4 7" id="KW-0648">Protein biosynthesis</keyword>
<dbReference type="Pfam" id="PF09334">
    <property type="entry name" value="tRNA-synt_1g"/>
    <property type="match status" value="1"/>
</dbReference>
<dbReference type="InterPro" id="IPR015413">
    <property type="entry name" value="Methionyl/Leucyl_tRNA_Synth"/>
</dbReference>
<dbReference type="AlphaFoldDB" id="A0A7H1BKS5"/>
<protein>
    <submittedName>
        <fullName evidence="9">Class I tRNA ligase family protein</fullName>
    </submittedName>
</protein>
<gene>
    <name evidence="9" type="ORF">IAG42_36920</name>
</gene>
<name>A0A7H1BKS5_9ACTN</name>
<dbReference type="InterPro" id="IPR023458">
    <property type="entry name" value="Met-tRNA_ligase_1"/>
</dbReference>
<dbReference type="RefSeq" id="WP_188341985.1">
    <property type="nucleotide sequence ID" value="NZ_CP061282.1"/>
</dbReference>
<evidence type="ECO:0000256" key="2">
    <source>
        <dbReference type="ARBA" id="ARBA00022741"/>
    </source>
</evidence>
<evidence type="ECO:0000256" key="5">
    <source>
        <dbReference type="ARBA" id="ARBA00023146"/>
    </source>
</evidence>
<comment type="similarity">
    <text evidence="7">Belongs to the class-I aminoacyl-tRNA synthetase family.</text>
</comment>
<dbReference type="InterPro" id="IPR029038">
    <property type="entry name" value="MetRS_Zn"/>
</dbReference>
<evidence type="ECO:0000313" key="10">
    <source>
        <dbReference type="Proteomes" id="UP000516428"/>
    </source>
</evidence>
<keyword evidence="3 7" id="KW-0067">ATP-binding</keyword>
<dbReference type="GO" id="GO:0005829">
    <property type="term" value="C:cytosol"/>
    <property type="evidence" value="ECO:0007669"/>
    <property type="project" value="TreeGrafter"/>
</dbReference>
<keyword evidence="2 7" id="KW-0547">Nucleotide-binding</keyword>
<reference evidence="9 10" key="1">
    <citation type="submission" date="2020-09" db="EMBL/GenBank/DDBJ databases">
        <title>A novel species.</title>
        <authorList>
            <person name="Gao J."/>
        </authorList>
    </citation>
    <scope>NUCLEOTIDE SEQUENCE [LARGE SCALE GENOMIC DNA]</scope>
    <source>
        <strain evidence="9 10">CRXT-Y-14</strain>
        <plasmid evidence="9 10">unnamed1</plasmid>
    </source>
</reference>
<dbReference type="GO" id="GO:0005524">
    <property type="term" value="F:ATP binding"/>
    <property type="evidence" value="ECO:0007669"/>
    <property type="project" value="UniProtKB-KW"/>
</dbReference>
<sequence length="511" mass="53741">MTAVVTAAPVVGPTRPRPCLSLTPTPTTWVVAAAAAADGELDIGELAGPYVAADALARRMRADGEPVVFTSAIDEYHPGVLARALRSGREPAEVAESFGETIAADWAHAQITLDGVVRVGHDAGHRARVAAWFRRLYAAGLLTAREGRHPYCASCELWGVGRLVVGECPGCGAPCGGGPCAACLRPNDPEELADPHCARCGGPTRPRALRRLFFPLEPHHEVLRAPWAHALPATSPAGRGPAVPVDGFAGQRVDPQFAAALAHLVAAETIAEDGPYEAVHFLRRHDTAVHLALVPALLRIAGLPQPARFHINDPYVTAAPLWALDALTAVGSDALRRHVLLRRPDGAPVEHRQRELAQGRRHLVGRWNGWLGSVFAAARSEHGGLVPDAAPGGVGWEALTERLRRIAPALRTALGPDHFAAAQAVTLLDEVVDQAVEFGRANTWEAAPVLAAHLAVAGALSAWAWPVMPHGAARLATALGVPVPRPIDAAALCPPTPGARLEPPTGPLFGL</sequence>
<keyword evidence="9" id="KW-0614">Plasmid</keyword>
<evidence type="ECO:0000256" key="7">
    <source>
        <dbReference type="RuleBase" id="RU363039"/>
    </source>
</evidence>
<dbReference type="KEGG" id="sxn:IAG42_36920"/>
<dbReference type="GO" id="GO:0006431">
    <property type="term" value="P:methionyl-tRNA aminoacylation"/>
    <property type="evidence" value="ECO:0007669"/>
    <property type="project" value="TreeGrafter"/>
</dbReference>
<dbReference type="Gene3D" id="3.40.50.620">
    <property type="entry name" value="HUPs"/>
    <property type="match status" value="1"/>
</dbReference>
<proteinExistence type="inferred from homology"/>
<evidence type="ECO:0000256" key="4">
    <source>
        <dbReference type="ARBA" id="ARBA00022917"/>
    </source>
</evidence>
<dbReference type="Proteomes" id="UP000516428">
    <property type="component" value="Plasmid unnamed1"/>
</dbReference>
<comment type="catalytic activity">
    <reaction evidence="6">
        <text>tRNA(Met) + L-methionine + ATP = L-methionyl-tRNA(Met) + AMP + diphosphate</text>
        <dbReference type="Rhea" id="RHEA:13481"/>
        <dbReference type="Rhea" id="RHEA-COMP:9667"/>
        <dbReference type="Rhea" id="RHEA-COMP:9698"/>
        <dbReference type="ChEBI" id="CHEBI:30616"/>
        <dbReference type="ChEBI" id="CHEBI:33019"/>
        <dbReference type="ChEBI" id="CHEBI:57844"/>
        <dbReference type="ChEBI" id="CHEBI:78442"/>
        <dbReference type="ChEBI" id="CHEBI:78530"/>
        <dbReference type="ChEBI" id="CHEBI:456215"/>
        <dbReference type="EC" id="6.1.1.10"/>
    </reaction>
</comment>
<dbReference type="SUPFAM" id="SSF52374">
    <property type="entry name" value="Nucleotidylyl transferase"/>
    <property type="match status" value="1"/>
</dbReference>
<feature type="domain" description="Methionyl/Leucyl tRNA synthetase" evidence="8">
    <location>
        <begin position="30"/>
        <end position="225"/>
    </location>
</feature>
<evidence type="ECO:0000256" key="6">
    <source>
        <dbReference type="ARBA" id="ARBA00047364"/>
    </source>
</evidence>